<sequence length="342" mass="37003">MQQDPGQALMRLVWGYTSTSLVVAAIRLDLPERLADHTRSTVDLAADIGVHEPSLRRLLRALTAIGLTTETTAGHYKLTAAGSLLRRDVPGSLYAIVRVSTDETILSGWRDLDWSVRTGQSAFPRIHGTDFFTHIAADPELSAMFHASMGEGTQEIADAITKQYDFSRFGTVVDVGGGNGTLLASILAAEPDLRGIVYDSEDGVAQAHEVLTAAGVADRCEIRSGDFFAEVPGDGDVYLLKNILHDWDDKRAAAILANCRRAVPGHGRVLLVESVLPAHVDPQSPPDDYLMDINMLVNFGGMERTEAEFHALLTAAGFQPRHAVRVGESDDHLIEAVPATRS</sequence>
<dbReference type="PIRSF" id="PIRSF005739">
    <property type="entry name" value="O-mtase"/>
    <property type="match status" value="1"/>
</dbReference>
<dbReference type="PROSITE" id="PS51683">
    <property type="entry name" value="SAM_OMT_II"/>
    <property type="match status" value="1"/>
</dbReference>
<evidence type="ECO:0000256" key="3">
    <source>
        <dbReference type="ARBA" id="ARBA00022691"/>
    </source>
</evidence>
<dbReference type="Pfam" id="PF08100">
    <property type="entry name" value="Dimerisation"/>
    <property type="match status" value="1"/>
</dbReference>
<dbReference type="InterPro" id="IPR029063">
    <property type="entry name" value="SAM-dependent_MTases_sf"/>
</dbReference>
<dbReference type="InterPro" id="IPR001077">
    <property type="entry name" value="COMT_C"/>
</dbReference>
<dbReference type="SUPFAM" id="SSF53335">
    <property type="entry name" value="S-adenosyl-L-methionine-dependent methyltransferases"/>
    <property type="match status" value="1"/>
</dbReference>
<dbReference type="CDD" id="cd02440">
    <property type="entry name" value="AdoMet_MTases"/>
    <property type="match status" value="1"/>
</dbReference>
<dbReference type="PANTHER" id="PTHR43712:SF2">
    <property type="entry name" value="O-METHYLTRANSFERASE CICE"/>
    <property type="match status" value="1"/>
</dbReference>
<comment type="caution">
    <text evidence="6">The sequence shown here is derived from an EMBL/GenBank/DDBJ whole genome shotgun (WGS) entry which is preliminary data.</text>
</comment>
<keyword evidence="3" id="KW-0949">S-adenosyl-L-methionine</keyword>
<name>A0ABX2F7C4_9PSEU</name>
<evidence type="ECO:0000259" key="5">
    <source>
        <dbReference type="Pfam" id="PF08100"/>
    </source>
</evidence>
<keyword evidence="7" id="KW-1185">Reference proteome</keyword>
<dbReference type="InterPro" id="IPR012967">
    <property type="entry name" value="COMT_dimerisation"/>
</dbReference>
<feature type="domain" description="O-methyltransferase dimerisation" evidence="5">
    <location>
        <begin position="10"/>
        <end position="85"/>
    </location>
</feature>
<gene>
    <name evidence="6" type="ORF">GC106_44450</name>
</gene>
<organism evidence="6 7">
    <name type="scientific">Kibdelosporangium persicum</name>
    <dbReference type="NCBI Taxonomy" id="2698649"/>
    <lineage>
        <taxon>Bacteria</taxon>
        <taxon>Bacillati</taxon>
        <taxon>Actinomycetota</taxon>
        <taxon>Actinomycetes</taxon>
        <taxon>Pseudonocardiales</taxon>
        <taxon>Pseudonocardiaceae</taxon>
        <taxon>Kibdelosporangium</taxon>
    </lineage>
</organism>
<keyword evidence="1" id="KW-0489">Methyltransferase</keyword>
<dbReference type="InterPro" id="IPR016461">
    <property type="entry name" value="COMT-like"/>
</dbReference>
<dbReference type="RefSeq" id="WP_173134574.1">
    <property type="nucleotide sequence ID" value="NZ_CBCSGW010000010.1"/>
</dbReference>
<evidence type="ECO:0000313" key="6">
    <source>
        <dbReference type="EMBL" id="NRN67212.1"/>
    </source>
</evidence>
<dbReference type="SUPFAM" id="SSF46785">
    <property type="entry name" value="Winged helix' DNA-binding domain"/>
    <property type="match status" value="1"/>
</dbReference>
<accession>A0ABX2F7C4</accession>
<dbReference type="EMBL" id="JAAATY010000013">
    <property type="protein sequence ID" value="NRN67212.1"/>
    <property type="molecule type" value="Genomic_DNA"/>
</dbReference>
<dbReference type="PANTHER" id="PTHR43712">
    <property type="entry name" value="PUTATIVE (AFU_ORTHOLOGUE AFUA_4G14580)-RELATED"/>
    <property type="match status" value="1"/>
</dbReference>
<protein>
    <submittedName>
        <fullName evidence="6">O-demethylpuromycin-O-methyltransferase</fullName>
    </submittedName>
</protein>
<keyword evidence="2" id="KW-0808">Transferase</keyword>
<feature type="domain" description="O-methyltransferase C-terminal" evidence="4">
    <location>
        <begin position="109"/>
        <end position="319"/>
    </location>
</feature>
<dbReference type="Gene3D" id="1.10.10.10">
    <property type="entry name" value="Winged helix-like DNA-binding domain superfamily/Winged helix DNA-binding domain"/>
    <property type="match status" value="1"/>
</dbReference>
<dbReference type="Gene3D" id="1.10.287.1350">
    <property type="match status" value="1"/>
</dbReference>
<dbReference type="InterPro" id="IPR036390">
    <property type="entry name" value="WH_DNA-bd_sf"/>
</dbReference>
<evidence type="ECO:0000313" key="7">
    <source>
        <dbReference type="Proteomes" id="UP000763557"/>
    </source>
</evidence>
<reference evidence="6 7" key="1">
    <citation type="submission" date="2020-01" db="EMBL/GenBank/DDBJ databases">
        <title>Kibdelosporangium persica a novel Actinomycetes from a hot desert in Iran.</title>
        <authorList>
            <person name="Safaei N."/>
            <person name="Zaburannyi N."/>
            <person name="Mueller R."/>
            <person name="Wink J."/>
        </authorList>
    </citation>
    <scope>NUCLEOTIDE SEQUENCE [LARGE SCALE GENOMIC DNA]</scope>
    <source>
        <strain evidence="6 7">4NS15</strain>
    </source>
</reference>
<evidence type="ECO:0000256" key="2">
    <source>
        <dbReference type="ARBA" id="ARBA00022679"/>
    </source>
</evidence>
<dbReference type="Gene3D" id="3.40.50.150">
    <property type="entry name" value="Vaccinia Virus protein VP39"/>
    <property type="match status" value="1"/>
</dbReference>
<dbReference type="InterPro" id="IPR036388">
    <property type="entry name" value="WH-like_DNA-bd_sf"/>
</dbReference>
<dbReference type="Pfam" id="PF00891">
    <property type="entry name" value="Methyltransf_2"/>
    <property type="match status" value="1"/>
</dbReference>
<evidence type="ECO:0000256" key="1">
    <source>
        <dbReference type="ARBA" id="ARBA00022603"/>
    </source>
</evidence>
<evidence type="ECO:0000259" key="4">
    <source>
        <dbReference type="Pfam" id="PF00891"/>
    </source>
</evidence>
<dbReference type="Proteomes" id="UP000763557">
    <property type="component" value="Unassembled WGS sequence"/>
</dbReference>
<proteinExistence type="predicted"/>